<dbReference type="Proteomes" id="UP000789525">
    <property type="component" value="Unassembled WGS sequence"/>
</dbReference>
<protein>
    <submittedName>
        <fullName evidence="1">16236_t:CDS:1</fullName>
    </submittedName>
</protein>
<accession>A0ACA9PRJ5</accession>
<proteinExistence type="predicted"/>
<evidence type="ECO:0000313" key="1">
    <source>
        <dbReference type="EMBL" id="CAG8717995.1"/>
    </source>
</evidence>
<sequence length="147" mass="16743">WKLTTMKREKTSRALLLEPAGSPLQVKGATMSIIVTNKENIIVRMALCLNIKSMRGKSALIPNSFGILSPKCCDCRSWGVSVGSMWLGSTRDAVLLVEEPEHWNIRNASRYLKLDVDVLKSARLEYSLVYHDYKDQTESNQDLERKW</sequence>
<comment type="caution">
    <text evidence="1">The sequence shown here is derived from an EMBL/GenBank/DDBJ whole genome shotgun (WGS) entry which is preliminary data.</text>
</comment>
<reference evidence="1" key="1">
    <citation type="submission" date="2021-06" db="EMBL/GenBank/DDBJ databases">
        <authorList>
            <person name="Kallberg Y."/>
            <person name="Tangrot J."/>
            <person name="Rosling A."/>
        </authorList>
    </citation>
    <scope>NUCLEOTIDE SEQUENCE</scope>
    <source>
        <strain evidence="1">CL356</strain>
    </source>
</reference>
<keyword evidence="2" id="KW-1185">Reference proteome</keyword>
<gene>
    <name evidence="1" type="ORF">ACOLOM_LOCUS10997</name>
</gene>
<organism evidence="1 2">
    <name type="scientific">Acaulospora colombiana</name>
    <dbReference type="NCBI Taxonomy" id="27376"/>
    <lineage>
        <taxon>Eukaryota</taxon>
        <taxon>Fungi</taxon>
        <taxon>Fungi incertae sedis</taxon>
        <taxon>Mucoromycota</taxon>
        <taxon>Glomeromycotina</taxon>
        <taxon>Glomeromycetes</taxon>
        <taxon>Diversisporales</taxon>
        <taxon>Acaulosporaceae</taxon>
        <taxon>Acaulospora</taxon>
    </lineage>
</organism>
<name>A0ACA9PRJ5_9GLOM</name>
<evidence type="ECO:0000313" key="2">
    <source>
        <dbReference type="Proteomes" id="UP000789525"/>
    </source>
</evidence>
<dbReference type="EMBL" id="CAJVPT010037655">
    <property type="protein sequence ID" value="CAG8717995.1"/>
    <property type="molecule type" value="Genomic_DNA"/>
</dbReference>
<feature type="non-terminal residue" evidence="1">
    <location>
        <position position="1"/>
    </location>
</feature>